<keyword evidence="3" id="KW-0963">Cytoplasm</keyword>
<dbReference type="AlphaFoldDB" id="A0A6C0IBT0"/>
<dbReference type="PANTHER" id="PTHR30473:SF1">
    <property type="entry name" value="PHOH-LIKE PROTEIN"/>
    <property type="match status" value="1"/>
</dbReference>
<evidence type="ECO:0000256" key="4">
    <source>
        <dbReference type="ARBA" id="ARBA00022741"/>
    </source>
</evidence>
<dbReference type="SUPFAM" id="SSF52540">
    <property type="entry name" value="P-loop containing nucleoside triphosphate hydrolases"/>
    <property type="match status" value="1"/>
</dbReference>
<evidence type="ECO:0000259" key="7">
    <source>
        <dbReference type="Pfam" id="PF02562"/>
    </source>
</evidence>
<sequence length="334" mass="37941">MFDSSTGFDLFDSKEIGVLDRGEKKRGKKSKKQSEKEIMKEYAHENPKSSVIHQQRKYYENIQYLSANERQVFENKFCQPKNPSQHVLTSYLNDPKKKIVIATGPAGTGKTLLATQTAIRCFMLGTYEKIIFTRPSVSVDEELGFLPGTLEEKMAPWMRPLYDILHTHISPKEVIQLIEDKIIEICPLGFMRGRTFKNCCIVADEMQNCSLSQMKLILTRIGENTRLFITGDLEQCDRIGSKNGLDDFLDKMRGRRSNSISSVEFAIKDIEREAIVKEVLEIYASADINEYCPSVDSGEDNSLNSSGSDDSTNDNLEINDIIIDEYKDTRMAGK</sequence>
<evidence type="ECO:0000256" key="2">
    <source>
        <dbReference type="ARBA" id="ARBA00010393"/>
    </source>
</evidence>
<evidence type="ECO:0000256" key="6">
    <source>
        <dbReference type="ARBA" id="ARBA00039970"/>
    </source>
</evidence>
<keyword evidence="5" id="KW-0067">ATP-binding</keyword>
<evidence type="ECO:0000313" key="8">
    <source>
        <dbReference type="EMBL" id="QHT90282.1"/>
    </source>
</evidence>
<dbReference type="InterPro" id="IPR027417">
    <property type="entry name" value="P-loop_NTPase"/>
</dbReference>
<accession>A0A6C0IBT0</accession>
<dbReference type="EMBL" id="MN740153">
    <property type="protein sequence ID" value="QHT90282.1"/>
    <property type="molecule type" value="Genomic_DNA"/>
</dbReference>
<proteinExistence type="inferred from homology"/>
<evidence type="ECO:0000256" key="1">
    <source>
        <dbReference type="ARBA" id="ARBA00004496"/>
    </source>
</evidence>
<protein>
    <recommendedName>
        <fullName evidence="6">PhoH-like protein</fullName>
    </recommendedName>
</protein>
<dbReference type="Pfam" id="PF02562">
    <property type="entry name" value="PhoH"/>
    <property type="match status" value="1"/>
</dbReference>
<dbReference type="GO" id="GO:0005829">
    <property type="term" value="C:cytosol"/>
    <property type="evidence" value="ECO:0007669"/>
    <property type="project" value="TreeGrafter"/>
</dbReference>
<dbReference type="Gene3D" id="3.40.50.300">
    <property type="entry name" value="P-loop containing nucleotide triphosphate hydrolases"/>
    <property type="match status" value="1"/>
</dbReference>
<comment type="similarity">
    <text evidence="2">Belongs to the PhoH family.</text>
</comment>
<dbReference type="InterPro" id="IPR003714">
    <property type="entry name" value="PhoH"/>
</dbReference>
<reference evidence="8" key="1">
    <citation type="journal article" date="2020" name="Nature">
        <title>Giant virus diversity and host interactions through global metagenomics.</title>
        <authorList>
            <person name="Schulz F."/>
            <person name="Roux S."/>
            <person name="Paez-Espino D."/>
            <person name="Jungbluth S."/>
            <person name="Walsh D.A."/>
            <person name="Denef V.J."/>
            <person name="McMahon K.D."/>
            <person name="Konstantinidis K.T."/>
            <person name="Eloe-Fadrosh E.A."/>
            <person name="Kyrpides N.C."/>
            <person name="Woyke T."/>
        </authorList>
    </citation>
    <scope>NUCLEOTIDE SEQUENCE</scope>
    <source>
        <strain evidence="8">GVMAG-M-3300023184-68</strain>
    </source>
</reference>
<keyword evidence="4" id="KW-0547">Nucleotide-binding</keyword>
<dbReference type="InterPro" id="IPR051451">
    <property type="entry name" value="PhoH2-like"/>
</dbReference>
<name>A0A6C0IBT0_9ZZZZ</name>
<comment type="subcellular location">
    <subcellularLocation>
        <location evidence="1">Cytoplasm</location>
    </subcellularLocation>
</comment>
<evidence type="ECO:0000256" key="5">
    <source>
        <dbReference type="ARBA" id="ARBA00022840"/>
    </source>
</evidence>
<dbReference type="PANTHER" id="PTHR30473">
    <property type="entry name" value="PROTEIN PHOH"/>
    <property type="match status" value="1"/>
</dbReference>
<feature type="domain" description="PhoH-like protein" evidence="7">
    <location>
        <begin position="79"/>
        <end position="283"/>
    </location>
</feature>
<dbReference type="GO" id="GO:0005524">
    <property type="term" value="F:ATP binding"/>
    <property type="evidence" value="ECO:0007669"/>
    <property type="project" value="UniProtKB-KW"/>
</dbReference>
<evidence type="ECO:0000256" key="3">
    <source>
        <dbReference type="ARBA" id="ARBA00022490"/>
    </source>
</evidence>
<organism evidence="8">
    <name type="scientific">viral metagenome</name>
    <dbReference type="NCBI Taxonomy" id="1070528"/>
    <lineage>
        <taxon>unclassified sequences</taxon>
        <taxon>metagenomes</taxon>
        <taxon>organismal metagenomes</taxon>
    </lineage>
</organism>